<sequence length="180" mass="19444">MTLAQVVAREPHLMRALSAVAAHGPPGAWIGAGLLRNAVWDRLSGRDPAEMPPADIDVVFHDPTDATAARDAAYEQDLRATARDLPWSVTNQARMHGRNGHAPYADVEDAIAHWPETATAIAARLGPAGIEILAPWGEADLFARVARPTPAHRADPAAMLARIAAKGWIVRWPTLRVRLD</sequence>
<keyword evidence="1" id="KW-0808">Transferase</keyword>
<organism evidence="1 2">
    <name type="scientific">Neoroseomonas marina</name>
    <dbReference type="NCBI Taxonomy" id="1232220"/>
    <lineage>
        <taxon>Bacteria</taxon>
        <taxon>Pseudomonadati</taxon>
        <taxon>Pseudomonadota</taxon>
        <taxon>Alphaproteobacteria</taxon>
        <taxon>Acetobacterales</taxon>
        <taxon>Acetobacteraceae</taxon>
        <taxon>Neoroseomonas</taxon>
    </lineage>
</organism>
<protein>
    <submittedName>
        <fullName evidence="1">Nucleotidyltransferase family protein</fullName>
    </submittedName>
</protein>
<comment type="caution">
    <text evidence="1">The sequence shown here is derived from an EMBL/GenBank/DDBJ whole genome shotgun (WGS) entry which is preliminary data.</text>
</comment>
<dbReference type="PANTHER" id="PTHR39166:SF1">
    <property type="entry name" value="BLL1166 PROTEIN"/>
    <property type="match status" value="1"/>
</dbReference>
<evidence type="ECO:0000313" key="2">
    <source>
        <dbReference type="Proteomes" id="UP000548582"/>
    </source>
</evidence>
<dbReference type="GO" id="GO:0016740">
    <property type="term" value="F:transferase activity"/>
    <property type="evidence" value="ECO:0007669"/>
    <property type="project" value="UniProtKB-KW"/>
</dbReference>
<gene>
    <name evidence="1" type="ORF">GWK16_24095</name>
</gene>
<dbReference type="InterPro" id="IPR009267">
    <property type="entry name" value="NTP_transf_6"/>
</dbReference>
<dbReference type="EMBL" id="JABBKX010000015">
    <property type="protein sequence ID" value="NMJ44350.1"/>
    <property type="molecule type" value="Genomic_DNA"/>
</dbReference>
<keyword evidence="2" id="KW-1185">Reference proteome</keyword>
<evidence type="ECO:0000313" key="1">
    <source>
        <dbReference type="EMBL" id="NMJ44350.1"/>
    </source>
</evidence>
<name>A0A848ELT5_9PROT</name>
<accession>A0A848ELT5</accession>
<dbReference type="Pfam" id="PF06042">
    <property type="entry name" value="NTP_transf_6"/>
    <property type="match status" value="1"/>
</dbReference>
<dbReference type="Proteomes" id="UP000548582">
    <property type="component" value="Unassembled WGS sequence"/>
</dbReference>
<reference evidence="1 2" key="1">
    <citation type="submission" date="2020-03" db="EMBL/GenBank/DDBJ databases">
        <authorList>
            <person name="Sun Q."/>
        </authorList>
    </citation>
    <scope>NUCLEOTIDE SEQUENCE [LARGE SCALE GENOMIC DNA]</scope>
    <source>
        <strain evidence="1 2">JC162</strain>
    </source>
</reference>
<proteinExistence type="predicted"/>
<dbReference type="RefSeq" id="WP_170056531.1">
    <property type="nucleotide sequence ID" value="NZ_JABBKX010000015.1"/>
</dbReference>
<dbReference type="PANTHER" id="PTHR39166">
    <property type="entry name" value="BLL1166 PROTEIN"/>
    <property type="match status" value="1"/>
</dbReference>
<dbReference type="AlphaFoldDB" id="A0A848ELT5"/>